<dbReference type="AlphaFoldDB" id="A0A9N9J1D1"/>
<proteinExistence type="predicted"/>
<name>A0A9N9J1D1_9GLOM</name>
<accession>A0A9N9J1D1</accession>
<protein>
    <submittedName>
        <fullName evidence="1">12415_t:CDS:1</fullName>
    </submittedName>
</protein>
<gene>
    <name evidence="1" type="ORF">DERYTH_LOCUS17521</name>
</gene>
<dbReference type="EMBL" id="CAJVPY010016607">
    <property type="protein sequence ID" value="CAG8757893.1"/>
    <property type="molecule type" value="Genomic_DNA"/>
</dbReference>
<evidence type="ECO:0000313" key="1">
    <source>
        <dbReference type="EMBL" id="CAG8757893.1"/>
    </source>
</evidence>
<reference evidence="1" key="1">
    <citation type="submission" date="2021-06" db="EMBL/GenBank/DDBJ databases">
        <authorList>
            <person name="Kallberg Y."/>
            <person name="Tangrot J."/>
            <person name="Rosling A."/>
        </authorList>
    </citation>
    <scope>NUCLEOTIDE SEQUENCE</scope>
    <source>
        <strain evidence="1">MA453B</strain>
    </source>
</reference>
<sequence>MILVIYKINKFLNLHASTSERGAPLFIIPSNNSQLDLHTSIEKVETELQFETDIKDTIDPSDKS</sequence>
<evidence type="ECO:0000313" key="2">
    <source>
        <dbReference type="Proteomes" id="UP000789405"/>
    </source>
</evidence>
<comment type="caution">
    <text evidence="1">The sequence shown here is derived from an EMBL/GenBank/DDBJ whole genome shotgun (WGS) entry which is preliminary data.</text>
</comment>
<organism evidence="1 2">
    <name type="scientific">Dentiscutata erythropus</name>
    <dbReference type="NCBI Taxonomy" id="1348616"/>
    <lineage>
        <taxon>Eukaryota</taxon>
        <taxon>Fungi</taxon>
        <taxon>Fungi incertae sedis</taxon>
        <taxon>Mucoromycota</taxon>
        <taxon>Glomeromycotina</taxon>
        <taxon>Glomeromycetes</taxon>
        <taxon>Diversisporales</taxon>
        <taxon>Gigasporaceae</taxon>
        <taxon>Dentiscutata</taxon>
    </lineage>
</organism>
<keyword evidence="2" id="KW-1185">Reference proteome</keyword>
<dbReference type="Proteomes" id="UP000789405">
    <property type="component" value="Unassembled WGS sequence"/>
</dbReference>